<accession>A0ABX0D583</accession>
<evidence type="ECO:0000313" key="1">
    <source>
        <dbReference type="EMBL" id="NEX88582.1"/>
    </source>
</evidence>
<protein>
    <submittedName>
        <fullName evidence="1">Uncharacterized protein</fullName>
    </submittedName>
</protein>
<name>A0ABX0D583_9GAMM</name>
<dbReference type="EMBL" id="JAAILA010000011">
    <property type="protein sequence ID" value="NEX88582.1"/>
    <property type="molecule type" value="Genomic_DNA"/>
</dbReference>
<keyword evidence="2" id="KW-1185">Reference proteome</keyword>
<sequence length="685" mass="78526">MKKHPFAALIYSIEKTLGLRTKARPNEEASKASFDSHRKELQNVVLSKTDHENCLPRLEKIIRCLHIGCNLPSEMMSNHFDIVENIYTAIARQPNVFDVFYDEPLENYINHALIPLVCVDIHIFKMHANEHSIYYHLDRLLFMENLVSLDGDTQKLNKNTAQRYMREYIQHHFEKHSEILKKTNLSNASLLMPELLSYLGEFYKKGNQTCAKLHDKLEFCSERLSRENIDTSLFSIQPIISAYTAIIILQDIANKTGMIAHLYNTYNILIEKQDPLLDDLHSSVHAALSENYDNIILNESSIYLHDSNTLEIFTSSKRRVYLEKITYHIFELFGFCILSNIEHDLMPLLVAESYLGKMISLPPKFCIPMDIIDGGASSDTKDSLFEAHTLIFNNVNVKSITKLMHDEPNKLKKFFMQYIPLIEALDCIKRNEPDAALNIINNVQHESLPLFGFIKHSLAVLKVGLMLRLKREEVKHMSLMPQVNDIINHQGIVLIPIIPSFHVSIENDISWLSEVEYIEHSLIFGGNTYNSIIAQAIYCYNFTIARHTTHYNLLTDYADQGMMKANLKDINYASALINHDLLTRLNTISGNILAALKEIHFDVKPDIFVRDLIRGKHISMTDVTDNLIHCVAGSSLGVCLLDYLSIIFFFSVPGDNVENIIALGKKTKVVELLFRYQHPLHPVTK</sequence>
<dbReference type="RefSeq" id="WP_163136450.1">
    <property type="nucleotide sequence ID" value="NZ_JAAILA010000011.1"/>
</dbReference>
<gene>
    <name evidence="1" type="ORF">G4923_07675</name>
</gene>
<comment type="caution">
    <text evidence="1">The sequence shown here is derived from an EMBL/GenBank/DDBJ whole genome shotgun (WGS) entry which is preliminary data.</text>
</comment>
<proteinExistence type="predicted"/>
<reference evidence="1 2" key="1">
    <citation type="submission" date="2020-02" db="EMBL/GenBank/DDBJ databases">
        <title>Genome sequencing of Aeromonas rivipollensis.</title>
        <authorList>
            <person name="Fono-Tamo Ubani E.K."/>
            <person name="Lekota K.E."/>
        </authorList>
    </citation>
    <scope>NUCLEOTIDE SEQUENCE [LARGE SCALE GENOMIC DNA]</scope>
    <source>
        <strain evidence="1 2">G78</strain>
    </source>
</reference>
<dbReference type="Proteomes" id="UP000472827">
    <property type="component" value="Unassembled WGS sequence"/>
</dbReference>
<organism evidence="1 2">
    <name type="scientific">Aeromonas rivipollensis</name>
    <dbReference type="NCBI Taxonomy" id="948519"/>
    <lineage>
        <taxon>Bacteria</taxon>
        <taxon>Pseudomonadati</taxon>
        <taxon>Pseudomonadota</taxon>
        <taxon>Gammaproteobacteria</taxon>
        <taxon>Aeromonadales</taxon>
        <taxon>Aeromonadaceae</taxon>
        <taxon>Aeromonas</taxon>
    </lineage>
</organism>
<evidence type="ECO:0000313" key="2">
    <source>
        <dbReference type="Proteomes" id="UP000472827"/>
    </source>
</evidence>